<protein>
    <submittedName>
        <fullName evidence="1">Uncharacterized protein</fullName>
    </submittedName>
</protein>
<evidence type="ECO:0000313" key="1">
    <source>
        <dbReference type="EMBL" id="SDR00036.1"/>
    </source>
</evidence>
<dbReference type="Proteomes" id="UP000183471">
    <property type="component" value="Unassembled WGS sequence"/>
</dbReference>
<evidence type="ECO:0000313" key="2">
    <source>
        <dbReference type="Proteomes" id="UP000183471"/>
    </source>
</evidence>
<comment type="caution">
    <text evidence="1">The sequence shown here is derived from an EMBL/GenBank/DDBJ whole genome shotgun (WGS) entry which is preliminary data.</text>
</comment>
<organism evidence="1 2">
    <name type="scientific">Nitrosospira multiformis</name>
    <dbReference type="NCBI Taxonomy" id="1231"/>
    <lineage>
        <taxon>Bacteria</taxon>
        <taxon>Pseudomonadati</taxon>
        <taxon>Pseudomonadota</taxon>
        <taxon>Betaproteobacteria</taxon>
        <taxon>Nitrosomonadales</taxon>
        <taxon>Nitrosomonadaceae</taxon>
        <taxon>Nitrosospira</taxon>
    </lineage>
</organism>
<accession>A0ABY0TL33</accession>
<name>A0ABY0TL33_9PROT</name>
<sequence>MGVSHRLLVSLIATTALVQLSPRSLDAATEEPRQTEVTVPTLQQYARKRQGLGLLTGRTLYVRNNSEQAITLRLLDVRTASGWQSVVLPPASEYEVRLGSLWVAVATGENTPDLKDLSATNTVALDKDGSVVGMSFVRQLQDQRRYEICWSSRLMRWVMQDLRETLCP</sequence>
<proteinExistence type="predicted"/>
<dbReference type="EMBL" id="FNKY01000001">
    <property type="protein sequence ID" value="SDR00036.1"/>
    <property type="molecule type" value="Genomic_DNA"/>
</dbReference>
<keyword evidence="2" id="KW-1185">Reference proteome</keyword>
<gene>
    <name evidence="1" type="ORF">SAMN05216402_3193</name>
</gene>
<reference evidence="1 2" key="1">
    <citation type="submission" date="2016-10" db="EMBL/GenBank/DDBJ databases">
        <authorList>
            <person name="Varghese N."/>
            <person name="Submissions S."/>
        </authorList>
    </citation>
    <scope>NUCLEOTIDE SEQUENCE [LARGE SCALE GENOMIC DNA]</scope>
    <source>
        <strain evidence="1 2">Nl1</strain>
    </source>
</reference>